<keyword evidence="1" id="KW-0175">Coiled coil</keyword>
<evidence type="ECO:0000259" key="2">
    <source>
        <dbReference type="PROSITE" id="PS50217"/>
    </source>
</evidence>
<evidence type="ECO:0000256" key="1">
    <source>
        <dbReference type="SAM" id="Coils"/>
    </source>
</evidence>
<dbReference type="InterPro" id="IPR046347">
    <property type="entry name" value="bZIP_sf"/>
</dbReference>
<dbReference type="PROSITE" id="PS00036">
    <property type="entry name" value="BZIP_BASIC"/>
    <property type="match status" value="1"/>
</dbReference>
<gene>
    <name evidence="3" type="ORF">HK097_003197</name>
</gene>
<feature type="non-terminal residue" evidence="3">
    <location>
        <position position="1"/>
    </location>
</feature>
<dbReference type="InterPro" id="IPR004827">
    <property type="entry name" value="bZIP"/>
</dbReference>
<reference evidence="3" key="1">
    <citation type="submission" date="2020-05" db="EMBL/GenBank/DDBJ databases">
        <title>Phylogenomic resolution of chytrid fungi.</title>
        <authorList>
            <person name="Stajich J.E."/>
            <person name="Amses K."/>
            <person name="Simmons R."/>
            <person name="Seto K."/>
            <person name="Myers J."/>
            <person name="Bonds A."/>
            <person name="Quandt C.A."/>
            <person name="Barry K."/>
            <person name="Liu P."/>
            <person name="Grigoriev I."/>
            <person name="Longcore J.E."/>
            <person name="James T.Y."/>
        </authorList>
    </citation>
    <scope>NUCLEOTIDE SEQUENCE</scope>
    <source>
        <strain evidence="3">JEL0318</strain>
    </source>
</reference>
<evidence type="ECO:0000313" key="4">
    <source>
        <dbReference type="Proteomes" id="UP001212841"/>
    </source>
</evidence>
<comment type="caution">
    <text evidence="3">The sequence shown here is derived from an EMBL/GenBank/DDBJ whole genome shotgun (WGS) entry which is preliminary data.</text>
</comment>
<dbReference type="GO" id="GO:0003700">
    <property type="term" value="F:DNA-binding transcription factor activity"/>
    <property type="evidence" value="ECO:0007669"/>
    <property type="project" value="InterPro"/>
</dbReference>
<dbReference type="AlphaFoldDB" id="A0AAD5SF15"/>
<feature type="coiled-coil region" evidence="1">
    <location>
        <begin position="9"/>
        <end position="72"/>
    </location>
</feature>
<proteinExistence type="predicted"/>
<dbReference type="PROSITE" id="PS50217">
    <property type="entry name" value="BZIP"/>
    <property type="match status" value="1"/>
</dbReference>
<dbReference type="SUPFAM" id="SSF57959">
    <property type="entry name" value="Leucine zipper domain"/>
    <property type="match status" value="1"/>
</dbReference>
<accession>A0AAD5SF15</accession>
<dbReference type="Gene3D" id="3.30.160.60">
    <property type="entry name" value="Classic Zinc Finger"/>
    <property type="match status" value="1"/>
</dbReference>
<sequence>LNAKRQRNTEAARRSRARKMERLDFLEKEVVVVKKEREMWRRKCEDMEVEQREREEQRRAELEELRRRVEEVCGGTA</sequence>
<organism evidence="3 4">
    <name type="scientific">Rhizophlyctis rosea</name>
    <dbReference type="NCBI Taxonomy" id="64517"/>
    <lineage>
        <taxon>Eukaryota</taxon>
        <taxon>Fungi</taxon>
        <taxon>Fungi incertae sedis</taxon>
        <taxon>Chytridiomycota</taxon>
        <taxon>Chytridiomycota incertae sedis</taxon>
        <taxon>Chytridiomycetes</taxon>
        <taxon>Rhizophlyctidales</taxon>
        <taxon>Rhizophlyctidaceae</taxon>
        <taxon>Rhizophlyctis</taxon>
    </lineage>
</organism>
<name>A0AAD5SF15_9FUNG</name>
<keyword evidence="4" id="KW-1185">Reference proteome</keyword>
<dbReference type="Proteomes" id="UP001212841">
    <property type="component" value="Unassembled WGS sequence"/>
</dbReference>
<evidence type="ECO:0000313" key="3">
    <source>
        <dbReference type="EMBL" id="KAJ3053864.1"/>
    </source>
</evidence>
<protein>
    <recommendedName>
        <fullName evidence="2">BZIP domain-containing protein</fullName>
    </recommendedName>
</protein>
<feature type="domain" description="BZIP" evidence="2">
    <location>
        <begin position="4"/>
        <end position="50"/>
    </location>
</feature>
<dbReference type="EMBL" id="JADGJD010000174">
    <property type="protein sequence ID" value="KAJ3053864.1"/>
    <property type="molecule type" value="Genomic_DNA"/>
</dbReference>